<dbReference type="InterPro" id="IPR036942">
    <property type="entry name" value="Beta-barrel_TonB_sf"/>
</dbReference>
<name>A0A448D711_9NEIS</name>
<protein>
    <submittedName>
        <fullName evidence="12">Putative TonB-dependent receptor</fullName>
    </submittedName>
</protein>
<evidence type="ECO:0000256" key="10">
    <source>
        <dbReference type="ARBA" id="ARBA00023237"/>
    </source>
</evidence>
<evidence type="ECO:0000256" key="6">
    <source>
        <dbReference type="ARBA" id="ARBA00022729"/>
    </source>
</evidence>
<evidence type="ECO:0000256" key="9">
    <source>
        <dbReference type="ARBA" id="ARBA00023136"/>
    </source>
</evidence>
<keyword evidence="8" id="KW-0406">Ion transport</keyword>
<dbReference type="PROSITE" id="PS52016">
    <property type="entry name" value="TONB_DEPENDENT_REC_3"/>
    <property type="match status" value="1"/>
</dbReference>
<evidence type="ECO:0000256" key="11">
    <source>
        <dbReference type="PROSITE-ProRule" id="PRU01360"/>
    </source>
</evidence>
<keyword evidence="5 11" id="KW-0812">Transmembrane</keyword>
<keyword evidence="10 11" id="KW-0998">Cell outer membrane</keyword>
<sequence length="122" mass="12997">MPASMPLTICAARVCLSAVLKPVPTIFTATGVGKRAGAPQHGQYRARVEIVKGPNSVLYGRGNGGGVINMVSKYANFQPNRAVGIAYGSWANRSINADINQVINDNVAIRFNAEYGKADSFR</sequence>
<keyword evidence="9 11" id="KW-0472">Membrane</keyword>
<dbReference type="SUPFAM" id="SSF56935">
    <property type="entry name" value="Porins"/>
    <property type="match status" value="1"/>
</dbReference>
<keyword evidence="12" id="KW-0675">Receptor</keyword>
<dbReference type="PANTHER" id="PTHR32552:SF68">
    <property type="entry name" value="FERRICHROME OUTER MEMBRANE TRANSPORTER_PHAGE RECEPTOR"/>
    <property type="match status" value="1"/>
</dbReference>
<keyword evidence="13" id="KW-1185">Reference proteome</keyword>
<dbReference type="Proteomes" id="UP000279284">
    <property type="component" value="Chromosome"/>
</dbReference>
<dbReference type="GO" id="GO:0009279">
    <property type="term" value="C:cell outer membrane"/>
    <property type="evidence" value="ECO:0007669"/>
    <property type="project" value="UniProtKB-SubCell"/>
</dbReference>
<evidence type="ECO:0000256" key="2">
    <source>
        <dbReference type="ARBA" id="ARBA00022448"/>
    </source>
</evidence>
<reference evidence="12 13" key="1">
    <citation type="submission" date="2018-12" db="EMBL/GenBank/DDBJ databases">
        <authorList>
            <consortium name="Pathogen Informatics"/>
        </authorList>
    </citation>
    <scope>NUCLEOTIDE SEQUENCE [LARGE SCALE GENOMIC DNA]</scope>
    <source>
        <strain evidence="12 13">NCTC10296</strain>
    </source>
</reference>
<dbReference type="AlphaFoldDB" id="A0A448D711"/>
<evidence type="ECO:0000256" key="3">
    <source>
        <dbReference type="ARBA" id="ARBA00022452"/>
    </source>
</evidence>
<keyword evidence="2 11" id="KW-0813">Transport</keyword>
<dbReference type="PANTHER" id="PTHR32552">
    <property type="entry name" value="FERRICHROME IRON RECEPTOR-RELATED"/>
    <property type="match status" value="1"/>
</dbReference>
<dbReference type="GO" id="GO:0015344">
    <property type="term" value="F:siderophore uptake transmembrane transporter activity"/>
    <property type="evidence" value="ECO:0007669"/>
    <property type="project" value="TreeGrafter"/>
</dbReference>
<keyword evidence="4" id="KW-0410">Iron transport</keyword>
<keyword evidence="7" id="KW-0408">Iron</keyword>
<evidence type="ECO:0000313" key="13">
    <source>
        <dbReference type="Proteomes" id="UP000279284"/>
    </source>
</evidence>
<dbReference type="KEGG" id="nci:NCTC10296_00707"/>
<gene>
    <name evidence="12" type="primary">fiu</name>
    <name evidence="12" type="ORF">NCTC10296_00707</name>
</gene>
<evidence type="ECO:0000256" key="1">
    <source>
        <dbReference type="ARBA" id="ARBA00004571"/>
    </source>
</evidence>
<accession>A0A448D711</accession>
<dbReference type="Gene3D" id="2.40.170.20">
    <property type="entry name" value="TonB-dependent receptor, beta-barrel domain"/>
    <property type="match status" value="1"/>
</dbReference>
<proteinExistence type="inferred from homology"/>
<keyword evidence="3 11" id="KW-1134">Transmembrane beta strand</keyword>
<comment type="subcellular location">
    <subcellularLocation>
        <location evidence="1 11">Cell outer membrane</location>
        <topology evidence="1 11">Multi-pass membrane protein</topology>
    </subcellularLocation>
</comment>
<dbReference type="EMBL" id="LR134313">
    <property type="protein sequence ID" value="VEF00144.1"/>
    <property type="molecule type" value="Genomic_DNA"/>
</dbReference>
<organism evidence="12 13">
    <name type="scientific">Neisseria canis</name>
    <dbReference type="NCBI Taxonomy" id="493"/>
    <lineage>
        <taxon>Bacteria</taxon>
        <taxon>Pseudomonadati</taxon>
        <taxon>Pseudomonadota</taxon>
        <taxon>Betaproteobacteria</taxon>
        <taxon>Neisseriales</taxon>
        <taxon>Neisseriaceae</taxon>
        <taxon>Neisseria</taxon>
    </lineage>
</organism>
<evidence type="ECO:0000256" key="8">
    <source>
        <dbReference type="ARBA" id="ARBA00023065"/>
    </source>
</evidence>
<evidence type="ECO:0000256" key="4">
    <source>
        <dbReference type="ARBA" id="ARBA00022496"/>
    </source>
</evidence>
<evidence type="ECO:0000256" key="5">
    <source>
        <dbReference type="ARBA" id="ARBA00022692"/>
    </source>
</evidence>
<comment type="similarity">
    <text evidence="11">Belongs to the TonB-dependent receptor family.</text>
</comment>
<evidence type="ECO:0000313" key="12">
    <source>
        <dbReference type="EMBL" id="VEF00144.1"/>
    </source>
</evidence>
<evidence type="ECO:0000256" key="7">
    <source>
        <dbReference type="ARBA" id="ARBA00023004"/>
    </source>
</evidence>
<dbReference type="InterPro" id="IPR039426">
    <property type="entry name" value="TonB-dep_rcpt-like"/>
</dbReference>
<keyword evidence="6" id="KW-0732">Signal</keyword>